<organism evidence="2 3">
    <name type="scientific">Parelaphostrongylus tenuis</name>
    <name type="common">Meningeal worm</name>
    <dbReference type="NCBI Taxonomy" id="148309"/>
    <lineage>
        <taxon>Eukaryota</taxon>
        <taxon>Metazoa</taxon>
        <taxon>Ecdysozoa</taxon>
        <taxon>Nematoda</taxon>
        <taxon>Chromadorea</taxon>
        <taxon>Rhabditida</taxon>
        <taxon>Rhabditina</taxon>
        <taxon>Rhabditomorpha</taxon>
        <taxon>Strongyloidea</taxon>
        <taxon>Metastrongylidae</taxon>
        <taxon>Parelaphostrongylus</taxon>
    </lineage>
</organism>
<sequence>MRCGVKRAMCKMGISSVTDRARIPGKSEIVLIDERASMFNNESFSSSFSASSTSSSHFSVDNVVHFPNKPRLSTDASARPTNPTRFSPGFIEAVATCSHDDDISRRLHEATRRYNNFGAEVFERFREQLGTGPKTFERLRQNAMRKRLTKVDSNDDSGRATTSSDASSVCDFPPDDEPTAFLPYRNRHPFTSSPLVFSDQKDLSTLSSGLENIKNEFSVGEQFSSMSGFQTPTTALGAAMQDLNMKSAFAPVSPKSRPHSHATPTHRSGYRISDLLNDDPIFRKSSSEYPSETKVHRVPIKLVQASSIQDLTTNRQRNDFGILSEQEESHELEDQFMETLTSPTSPQAKYPETMSSPLTINVHTQSDTSDLPSSISSSVNSYVYQNLNPQTLQKQLEELTAASCRAVQPDERGMIDPERIRDQIALVKRQLDVFQQLMVDAKGELEMTKMEEESQDSATVDDICEPSPCSSNADSESPRDRRLHHCSHPPLWKSLHEEQSP</sequence>
<evidence type="ECO:0000313" key="3">
    <source>
        <dbReference type="Proteomes" id="UP001196413"/>
    </source>
</evidence>
<gene>
    <name evidence="2" type="ORF">KIN20_013326</name>
</gene>
<feature type="region of interest" description="Disordered" evidence="1">
    <location>
        <begin position="448"/>
        <end position="501"/>
    </location>
</feature>
<dbReference type="Proteomes" id="UP001196413">
    <property type="component" value="Unassembled WGS sequence"/>
</dbReference>
<accession>A0AAD5QKY0</accession>
<proteinExistence type="predicted"/>
<reference evidence="2" key="1">
    <citation type="submission" date="2021-06" db="EMBL/GenBank/DDBJ databases">
        <title>Parelaphostrongylus tenuis whole genome reference sequence.</title>
        <authorList>
            <person name="Garwood T.J."/>
            <person name="Larsen P.A."/>
            <person name="Fountain-Jones N.M."/>
            <person name="Garbe J.R."/>
            <person name="Macchietto M.G."/>
            <person name="Kania S.A."/>
            <person name="Gerhold R.W."/>
            <person name="Richards J.E."/>
            <person name="Wolf T.M."/>
        </authorList>
    </citation>
    <scope>NUCLEOTIDE SEQUENCE</scope>
    <source>
        <strain evidence="2">MNPRO001-30</strain>
        <tissue evidence="2">Meninges</tissue>
    </source>
</reference>
<evidence type="ECO:0000256" key="1">
    <source>
        <dbReference type="SAM" id="MobiDB-lite"/>
    </source>
</evidence>
<keyword evidence="3" id="KW-1185">Reference proteome</keyword>
<protein>
    <submittedName>
        <fullName evidence="2">Uncharacterized protein</fullName>
    </submittedName>
</protein>
<comment type="caution">
    <text evidence="2">The sequence shown here is derived from an EMBL/GenBank/DDBJ whole genome shotgun (WGS) entry which is preliminary data.</text>
</comment>
<dbReference type="EMBL" id="JAHQIW010002587">
    <property type="protein sequence ID" value="KAJ1355783.1"/>
    <property type="molecule type" value="Genomic_DNA"/>
</dbReference>
<evidence type="ECO:0000313" key="2">
    <source>
        <dbReference type="EMBL" id="KAJ1355783.1"/>
    </source>
</evidence>
<name>A0AAD5QKY0_PARTN</name>
<feature type="region of interest" description="Disordered" evidence="1">
    <location>
        <begin position="251"/>
        <end position="271"/>
    </location>
</feature>
<dbReference type="AlphaFoldDB" id="A0AAD5QKY0"/>
<feature type="region of interest" description="Disordered" evidence="1">
    <location>
        <begin position="147"/>
        <end position="172"/>
    </location>
</feature>
<feature type="compositionally biased region" description="Basic and acidic residues" evidence="1">
    <location>
        <begin position="149"/>
        <end position="158"/>
    </location>
</feature>